<evidence type="ECO:0000256" key="5">
    <source>
        <dbReference type="ARBA" id="ARBA00022692"/>
    </source>
</evidence>
<feature type="transmembrane region" description="Helical" evidence="8">
    <location>
        <begin position="530"/>
        <end position="555"/>
    </location>
</feature>
<feature type="transmembrane region" description="Helical" evidence="8">
    <location>
        <begin position="615"/>
        <end position="636"/>
    </location>
</feature>
<dbReference type="Pfam" id="PF01032">
    <property type="entry name" value="FecCD"/>
    <property type="match status" value="2"/>
</dbReference>
<evidence type="ECO:0000256" key="8">
    <source>
        <dbReference type="SAM" id="Phobius"/>
    </source>
</evidence>
<feature type="transmembrane region" description="Helical" evidence="8">
    <location>
        <begin position="241"/>
        <end position="259"/>
    </location>
</feature>
<proteinExistence type="inferred from homology"/>
<evidence type="ECO:0000256" key="7">
    <source>
        <dbReference type="ARBA" id="ARBA00023136"/>
    </source>
</evidence>
<evidence type="ECO:0000256" key="6">
    <source>
        <dbReference type="ARBA" id="ARBA00022989"/>
    </source>
</evidence>
<dbReference type="InterPro" id="IPR037294">
    <property type="entry name" value="ABC_BtuC-like"/>
</dbReference>
<comment type="subcellular location">
    <subcellularLocation>
        <location evidence="1">Cell membrane</location>
        <topology evidence="1">Multi-pass membrane protein</topology>
    </subcellularLocation>
</comment>
<accession>A0ABU1MBP9</accession>
<feature type="transmembrane region" description="Helical" evidence="8">
    <location>
        <begin position="315"/>
        <end position="333"/>
    </location>
</feature>
<feature type="transmembrane region" description="Helical" evidence="8">
    <location>
        <begin position="128"/>
        <end position="146"/>
    </location>
</feature>
<feature type="transmembrane region" description="Helical" evidence="8">
    <location>
        <begin position="576"/>
        <end position="603"/>
    </location>
</feature>
<dbReference type="NCBIfam" id="NF007866">
    <property type="entry name" value="PRK10577.1-2"/>
    <property type="match status" value="1"/>
</dbReference>
<feature type="transmembrane region" description="Helical" evidence="8">
    <location>
        <begin position="288"/>
        <end position="309"/>
    </location>
</feature>
<reference evidence="9 10" key="1">
    <citation type="submission" date="2023-07" db="EMBL/GenBank/DDBJ databases">
        <title>Sorghum-associated microbial communities from plants grown in Nebraska, USA.</title>
        <authorList>
            <person name="Schachtman D."/>
        </authorList>
    </citation>
    <scope>NUCLEOTIDE SEQUENCE [LARGE SCALE GENOMIC DNA]</scope>
    <source>
        <strain evidence="9 10">DS1730</strain>
    </source>
</reference>
<dbReference type="RefSeq" id="WP_310014305.1">
    <property type="nucleotide sequence ID" value="NZ_JAVDQT010000005.1"/>
</dbReference>
<dbReference type="SUPFAM" id="SSF81345">
    <property type="entry name" value="ABC transporter involved in vitamin B12 uptake, BtuC"/>
    <property type="match status" value="2"/>
</dbReference>
<feature type="transmembrane region" description="Helical" evidence="8">
    <location>
        <begin position="68"/>
        <end position="89"/>
    </location>
</feature>
<feature type="transmembrane region" description="Helical" evidence="8">
    <location>
        <begin position="648"/>
        <end position="665"/>
    </location>
</feature>
<evidence type="ECO:0000256" key="4">
    <source>
        <dbReference type="ARBA" id="ARBA00022475"/>
    </source>
</evidence>
<feature type="transmembrane region" description="Helical" evidence="8">
    <location>
        <begin position="20"/>
        <end position="38"/>
    </location>
</feature>
<dbReference type="InterPro" id="IPR000522">
    <property type="entry name" value="ABC_transptr_permease_BtuC"/>
</dbReference>
<feature type="transmembrane region" description="Helical" evidence="8">
    <location>
        <begin position="433"/>
        <end position="454"/>
    </location>
</feature>
<protein>
    <submittedName>
        <fullName evidence="9">Iron complex transport system permease protein</fullName>
    </submittedName>
</protein>
<feature type="transmembrane region" description="Helical" evidence="8">
    <location>
        <begin position="488"/>
        <end position="510"/>
    </location>
</feature>
<gene>
    <name evidence="9" type="ORF">J2782_003214</name>
</gene>
<dbReference type="Proteomes" id="UP001184614">
    <property type="component" value="Unassembled WGS sequence"/>
</dbReference>
<dbReference type="Gene3D" id="1.10.3470.10">
    <property type="entry name" value="ABC transporter involved in vitamin B12 uptake, BtuC"/>
    <property type="match status" value="2"/>
</dbReference>
<evidence type="ECO:0000256" key="3">
    <source>
        <dbReference type="ARBA" id="ARBA00022448"/>
    </source>
</evidence>
<dbReference type="EMBL" id="JAVDQT010000005">
    <property type="protein sequence ID" value="MDR6433468.1"/>
    <property type="molecule type" value="Genomic_DNA"/>
</dbReference>
<feature type="transmembrane region" description="Helical" evidence="8">
    <location>
        <begin position="265"/>
        <end position="281"/>
    </location>
</feature>
<keyword evidence="10" id="KW-1185">Reference proteome</keyword>
<feature type="transmembrane region" description="Helical" evidence="8">
    <location>
        <begin position="158"/>
        <end position="180"/>
    </location>
</feature>
<sequence>MSDATTPAMIQKDQPRNISVALGAALIGLGLFLFMLNLHRSDIWPASTGAIFAPDTTSLSDMVVYYSYLPRVSVAILAGILLGLCTTLLQQVLSNPLAEPGTLGIFSASRVAVAVTVLWFPAAAISGFILPSLVGSGIALAVILFLTKTQQFAPLRIVLYGMVLSLCFEAVTTMLLIAHFEDLGELIVWQSGSLSQNNWNGTQLLLIATLALSLVAFMLLRPLTAMGVNETVATSLGSKPVLVRTVTLVAAVTGAAIVISTCGVIAFIGLGGAAIARFAGARRLKDQLIAAPLIAGGLLLTTDQLLLFLLPALDVPAGSLTAILGAPLLLIILRKARSLGTQTSSLTDGTSYQRQTPLFLLLLLFALMALTLFVLVMTRSEGGWHILIAGEWTSYFEWRAPRIMAAAATGAMLAIAGCLMQRMTGNPMASPELLGISSGAALLMIPIVLFLPPLGRTQSILIAALGSILFLSVSLRLTARSGFAPERLLMTGIAVTALSGSFMSIVIFLGDMRLTRLLGWMSGSLYSVRMSDAVIATVICVTGLCVALLLQRWMAILPLGQQVSRSLGLSLRRARLLVILLTGLLTGTSVLIVGPVSFIGLLAPHLARLTGNQRPIPFLLGSSLIGALILVLADWIGRYIAFPWEIPAGLIATFIGGLFFCVAVARR</sequence>
<dbReference type="PANTHER" id="PTHR30472:SF37">
    <property type="entry name" value="FE(3+) DICITRATE TRANSPORT SYSTEM PERMEASE PROTEIN FECD-RELATED"/>
    <property type="match status" value="1"/>
</dbReference>
<feature type="transmembrane region" description="Helical" evidence="8">
    <location>
        <begin position="101"/>
        <end position="122"/>
    </location>
</feature>
<dbReference type="CDD" id="cd06550">
    <property type="entry name" value="TM_ABC_iron-siderophores_like"/>
    <property type="match status" value="2"/>
</dbReference>
<comment type="similarity">
    <text evidence="2">Belongs to the binding-protein-dependent transport system permease family. FecCD subfamily.</text>
</comment>
<feature type="transmembrane region" description="Helical" evidence="8">
    <location>
        <begin position="460"/>
        <end position="479"/>
    </location>
</feature>
<dbReference type="PANTHER" id="PTHR30472">
    <property type="entry name" value="FERRIC ENTEROBACTIN TRANSPORT SYSTEM PERMEASE PROTEIN"/>
    <property type="match status" value="1"/>
</dbReference>
<evidence type="ECO:0000313" key="9">
    <source>
        <dbReference type="EMBL" id="MDR6433468.1"/>
    </source>
</evidence>
<feature type="transmembrane region" description="Helical" evidence="8">
    <location>
        <begin position="200"/>
        <end position="220"/>
    </location>
</feature>
<evidence type="ECO:0000256" key="1">
    <source>
        <dbReference type="ARBA" id="ARBA00004651"/>
    </source>
</evidence>
<evidence type="ECO:0000256" key="2">
    <source>
        <dbReference type="ARBA" id="ARBA00007935"/>
    </source>
</evidence>
<comment type="caution">
    <text evidence="9">The sequence shown here is derived from an EMBL/GenBank/DDBJ whole genome shotgun (WGS) entry which is preliminary data.</text>
</comment>
<organism evidence="9 10">
    <name type="scientific">Brucella pseudogrignonensis</name>
    <dbReference type="NCBI Taxonomy" id="419475"/>
    <lineage>
        <taxon>Bacteria</taxon>
        <taxon>Pseudomonadati</taxon>
        <taxon>Pseudomonadota</taxon>
        <taxon>Alphaproteobacteria</taxon>
        <taxon>Hyphomicrobiales</taxon>
        <taxon>Brucellaceae</taxon>
        <taxon>Brucella/Ochrobactrum group</taxon>
        <taxon>Brucella</taxon>
    </lineage>
</organism>
<evidence type="ECO:0000313" key="10">
    <source>
        <dbReference type="Proteomes" id="UP001184614"/>
    </source>
</evidence>
<keyword evidence="6 8" id="KW-1133">Transmembrane helix</keyword>
<keyword evidence="3" id="KW-0813">Transport</keyword>
<keyword evidence="7 8" id="KW-0472">Membrane</keyword>
<keyword evidence="5 8" id="KW-0812">Transmembrane</keyword>
<keyword evidence="4" id="KW-1003">Cell membrane</keyword>
<name>A0ABU1MBP9_9HYPH</name>
<feature type="transmembrane region" description="Helical" evidence="8">
    <location>
        <begin position="358"/>
        <end position="377"/>
    </location>
</feature>
<feature type="transmembrane region" description="Helical" evidence="8">
    <location>
        <begin position="403"/>
        <end position="421"/>
    </location>
</feature>